<keyword evidence="7" id="KW-1185">Reference proteome</keyword>
<dbReference type="PANTHER" id="PTHR43350:SF19">
    <property type="entry name" value="D-GULOSIDE 3-DEHYDROGENASE"/>
    <property type="match status" value="1"/>
</dbReference>
<reference evidence="7" key="1">
    <citation type="journal article" date="2019" name="Int. J. Syst. Evol. Microbiol.">
        <title>The Global Catalogue of Microorganisms (GCM) 10K type strain sequencing project: providing services to taxonomists for standard genome sequencing and annotation.</title>
        <authorList>
            <consortium name="The Broad Institute Genomics Platform"/>
            <consortium name="The Broad Institute Genome Sequencing Center for Infectious Disease"/>
            <person name="Wu L."/>
            <person name="Ma J."/>
        </authorList>
    </citation>
    <scope>NUCLEOTIDE SEQUENCE [LARGE SCALE GENOMIC DNA]</scope>
    <source>
        <strain evidence="7">CECT 7297</strain>
    </source>
</reference>
<comment type="similarity">
    <text evidence="2">Belongs to the zinc-containing alcohol dehydrogenase family.</text>
</comment>
<accession>A0ABV8QN05</accession>
<dbReference type="EMBL" id="JBHSDI010000064">
    <property type="protein sequence ID" value="MFC4261127.1"/>
    <property type="molecule type" value="Genomic_DNA"/>
</dbReference>
<dbReference type="RefSeq" id="WP_379890361.1">
    <property type="nucleotide sequence ID" value="NZ_JBHSDI010000064.1"/>
</dbReference>
<dbReference type="PANTHER" id="PTHR43350">
    <property type="entry name" value="NAD-DEPENDENT ALCOHOL DEHYDROGENASE"/>
    <property type="match status" value="1"/>
</dbReference>
<dbReference type="Gene3D" id="3.90.180.10">
    <property type="entry name" value="Medium-chain alcohol dehydrogenases, catalytic domain"/>
    <property type="match status" value="1"/>
</dbReference>
<keyword evidence="4" id="KW-0862">Zinc</keyword>
<protein>
    <submittedName>
        <fullName evidence="6">Zinc-binding alcohol dehydrogenase</fullName>
    </submittedName>
</protein>
<comment type="cofactor">
    <cofactor evidence="1">
        <name>Zn(2+)</name>
        <dbReference type="ChEBI" id="CHEBI:29105"/>
    </cofactor>
</comment>
<comment type="caution">
    <text evidence="6">The sequence shown here is derived from an EMBL/GenBank/DDBJ whole genome shotgun (WGS) entry which is preliminary data.</text>
</comment>
<dbReference type="InterPro" id="IPR036291">
    <property type="entry name" value="NAD(P)-bd_dom_sf"/>
</dbReference>
<proteinExistence type="inferred from homology"/>
<evidence type="ECO:0000256" key="4">
    <source>
        <dbReference type="ARBA" id="ARBA00022833"/>
    </source>
</evidence>
<evidence type="ECO:0000313" key="6">
    <source>
        <dbReference type="EMBL" id="MFC4261127.1"/>
    </source>
</evidence>
<evidence type="ECO:0000256" key="1">
    <source>
        <dbReference type="ARBA" id="ARBA00001947"/>
    </source>
</evidence>
<evidence type="ECO:0000256" key="5">
    <source>
        <dbReference type="ARBA" id="ARBA00023002"/>
    </source>
</evidence>
<keyword evidence="5" id="KW-0560">Oxidoreductase</keyword>
<evidence type="ECO:0000256" key="2">
    <source>
        <dbReference type="ARBA" id="ARBA00008072"/>
    </source>
</evidence>
<dbReference type="InterPro" id="IPR011032">
    <property type="entry name" value="GroES-like_sf"/>
</dbReference>
<organism evidence="6 7">
    <name type="scientific">Marinobacter lacisalsi</name>
    <dbReference type="NCBI Taxonomy" id="475979"/>
    <lineage>
        <taxon>Bacteria</taxon>
        <taxon>Pseudomonadati</taxon>
        <taxon>Pseudomonadota</taxon>
        <taxon>Gammaproteobacteria</taxon>
        <taxon>Pseudomonadales</taxon>
        <taxon>Marinobacteraceae</taxon>
        <taxon>Marinobacter</taxon>
    </lineage>
</organism>
<dbReference type="Proteomes" id="UP001595798">
    <property type="component" value="Unassembled WGS sequence"/>
</dbReference>
<sequence length="329" mass="35189">MTSPSMETSPAFWSLGNGHGEIAEGQVAHDADQEPWVEVETLYSGISRGTEALVFNGQVPESEYQRMRAPFQQGDFPGPVRFGYMNVGRVVGGRVDLVGKTVFCLFPHQRRYRVPAAAVTPLPEAVPPERAVLAANMETAINGLWDGGPLVGDRIAVVGCGVVGCLVAWLASRIPGARVTAVDPNPSRRAVLEALGVHWASSLDRDDHDLVFHTSGHPGGLDSALALADNEARIIEMSWYGGQAVPASLGGAFHSRRLTLRSSQVGKVSPRQAPRWSHADRMTLALSLLADPALDVLITGESSFSELPAVMEELAAGASDALCHRIHYS</sequence>
<evidence type="ECO:0000256" key="3">
    <source>
        <dbReference type="ARBA" id="ARBA00022723"/>
    </source>
</evidence>
<dbReference type="SUPFAM" id="SSF50129">
    <property type="entry name" value="GroES-like"/>
    <property type="match status" value="1"/>
</dbReference>
<gene>
    <name evidence="6" type="ORF">ACFOZ5_19070</name>
</gene>
<dbReference type="CDD" id="cd08255">
    <property type="entry name" value="2-desacetyl-2-hydroxyethyl_bacteriochlorophyllide_like"/>
    <property type="match status" value="1"/>
</dbReference>
<name>A0ABV8QN05_9GAMM</name>
<evidence type="ECO:0000313" key="7">
    <source>
        <dbReference type="Proteomes" id="UP001595798"/>
    </source>
</evidence>
<keyword evidence="3" id="KW-0479">Metal-binding</keyword>
<dbReference type="Gene3D" id="3.40.50.720">
    <property type="entry name" value="NAD(P)-binding Rossmann-like Domain"/>
    <property type="match status" value="1"/>
</dbReference>
<dbReference type="SUPFAM" id="SSF51735">
    <property type="entry name" value="NAD(P)-binding Rossmann-fold domains"/>
    <property type="match status" value="1"/>
</dbReference>